<feature type="binding site" evidence="5">
    <location>
        <begin position="215"/>
        <end position="216"/>
    </location>
    <ligand>
        <name>substrate</name>
    </ligand>
</feature>
<proteinExistence type="inferred from homology"/>
<keyword evidence="7" id="KW-1185">Reference proteome</keyword>
<keyword evidence="4 5" id="KW-0961">Cell wall biogenesis/degradation</keyword>
<comment type="function">
    <text evidence="5">Provides the (R)-glutamate required for cell wall biosynthesis.</text>
</comment>
<evidence type="ECO:0000313" key="7">
    <source>
        <dbReference type="Proteomes" id="UP001279642"/>
    </source>
</evidence>
<keyword evidence="3 5" id="KW-0413">Isomerase</keyword>
<evidence type="ECO:0000256" key="1">
    <source>
        <dbReference type="ARBA" id="ARBA00022960"/>
    </source>
</evidence>
<dbReference type="PANTHER" id="PTHR21198">
    <property type="entry name" value="GLUTAMATE RACEMASE"/>
    <property type="match status" value="1"/>
</dbReference>
<comment type="similarity">
    <text evidence="5">Belongs to the aspartate/glutamate racemases family.</text>
</comment>
<feature type="binding site" evidence="5">
    <location>
        <begin position="17"/>
        <end position="18"/>
    </location>
    <ligand>
        <name>substrate</name>
    </ligand>
</feature>
<dbReference type="Proteomes" id="UP001279642">
    <property type="component" value="Unassembled WGS sequence"/>
</dbReference>
<comment type="caution">
    <text evidence="6">The sequence shown here is derived from an EMBL/GenBank/DDBJ whole genome shotgun (WGS) entry which is preliminary data.</text>
</comment>
<organism evidence="6 7">
    <name type="scientific">Dongia soli</name>
    <dbReference type="NCBI Taxonomy" id="600628"/>
    <lineage>
        <taxon>Bacteria</taxon>
        <taxon>Pseudomonadati</taxon>
        <taxon>Pseudomonadota</taxon>
        <taxon>Alphaproteobacteria</taxon>
        <taxon>Rhodospirillales</taxon>
        <taxon>Dongiaceae</taxon>
        <taxon>Dongia</taxon>
    </lineage>
</organism>
<dbReference type="EC" id="5.1.1.3" evidence="5"/>
<feature type="active site" description="Proton donor/acceptor" evidence="5">
    <location>
        <position position="80"/>
    </location>
</feature>
<sequence length="296" mass="32362">MPFWSQPERGSAIGVFDSGHGGLTILRGLVDRLPRQRFIYLGDHAHAPYGSRPAKEIVDLTRMNATRLFDLGCRLVILACNTAAAVALRELQRDWLPQAYPNHRLLGVLVPMVEAIARTSWYSDVPDRSVIEDGSAGETVAVFATTATVAAGSYVTEVKKRAARTRVIQRACPELAGLIEQDAGDAAIAPIVESHVAALLGTAGSVPEKAVLGCTHYPLIQHLFRAALPAQTEILSQPRRVAESLTAYLWRHPDYRQFEMEPPAPLCFTSGDPNRVSMLASRFFGGHLRFQSLPSI</sequence>
<evidence type="ECO:0000256" key="5">
    <source>
        <dbReference type="HAMAP-Rule" id="MF_00258"/>
    </source>
</evidence>
<evidence type="ECO:0000256" key="3">
    <source>
        <dbReference type="ARBA" id="ARBA00023235"/>
    </source>
</evidence>
<comment type="catalytic activity">
    <reaction evidence="5">
        <text>L-glutamate = D-glutamate</text>
        <dbReference type="Rhea" id="RHEA:12813"/>
        <dbReference type="ChEBI" id="CHEBI:29985"/>
        <dbReference type="ChEBI" id="CHEBI:29986"/>
        <dbReference type="EC" id="5.1.1.3"/>
    </reaction>
</comment>
<dbReference type="SUPFAM" id="SSF53681">
    <property type="entry name" value="Aspartate/glutamate racemase"/>
    <property type="match status" value="2"/>
</dbReference>
<feature type="binding site" evidence="5">
    <location>
        <begin position="81"/>
        <end position="82"/>
    </location>
    <ligand>
        <name>substrate</name>
    </ligand>
</feature>
<name>A0ABU5E6T4_9PROT</name>
<dbReference type="Gene3D" id="3.40.50.1860">
    <property type="match status" value="2"/>
</dbReference>
<gene>
    <name evidence="5" type="primary">murI</name>
    <name evidence="6" type="ORF">SMD27_03960</name>
</gene>
<dbReference type="PANTHER" id="PTHR21198:SF2">
    <property type="entry name" value="GLUTAMATE RACEMASE"/>
    <property type="match status" value="1"/>
</dbReference>
<evidence type="ECO:0000313" key="6">
    <source>
        <dbReference type="EMBL" id="MDY0881986.1"/>
    </source>
</evidence>
<protein>
    <recommendedName>
        <fullName evidence="5">Glutamate racemase</fullName>
        <ecNumber evidence="5">5.1.1.3</ecNumber>
    </recommendedName>
</protein>
<feature type="binding site" evidence="5">
    <location>
        <begin position="49"/>
        <end position="50"/>
    </location>
    <ligand>
        <name>substrate</name>
    </ligand>
</feature>
<dbReference type="InterPro" id="IPR004391">
    <property type="entry name" value="Glu_race"/>
</dbReference>
<evidence type="ECO:0000256" key="2">
    <source>
        <dbReference type="ARBA" id="ARBA00022984"/>
    </source>
</evidence>
<keyword evidence="2 5" id="KW-0573">Peptidoglycan synthesis</keyword>
<comment type="pathway">
    <text evidence="5">Cell wall biogenesis; peptidoglycan biosynthesis.</text>
</comment>
<keyword evidence="1 5" id="KW-0133">Cell shape</keyword>
<accession>A0ABU5E6T4</accession>
<dbReference type="HAMAP" id="MF_00258">
    <property type="entry name" value="Glu_racemase"/>
    <property type="match status" value="1"/>
</dbReference>
<dbReference type="RefSeq" id="WP_320507025.1">
    <property type="nucleotide sequence ID" value="NZ_JAXCLW010000001.1"/>
</dbReference>
<dbReference type="EMBL" id="JAXCLW010000001">
    <property type="protein sequence ID" value="MDY0881986.1"/>
    <property type="molecule type" value="Genomic_DNA"/>
</dbReference>
<feature type="active site" description="Proton donor/acceptor" evidence="5">
    <location>
        <position position="214"/>
    </location>
</feature>
<dbReference type="InterPro" id="IPR001920">
    <property type="entry name" value="Asp/Glu_race"/>
</dbReference>
<reference evidence="6 7" key="1">
    <citation type="journal article" date="2016" name="Antonie Van Leeuwenhoek">
        <title>Dongia soli sp. nov., isolated from soil from Dokdo, Korea.</title>
        <authorList>
            <person name="Kim D.U."/>
            <person name="Lee H."/>
            <person name="Kim H."/>
            <person name="Kim S.G."/>
            <person name="Ka J.O."/>
        </authorList>
    </citation>
    <scope>NUCLEOTIDE SEQUENCE [LARGE SCALE GENOMIC DNA]</scope>
    <source>
        <strain evidence="6 7">D78</strain>
    </source>
</reference>
<evidence type="ECO:0000256" key="4">
    <source>
        <dbReference type="ARBA" id="ARBA00023316"/>
    </source>
</evidence>